<protein>
    <submittedName>
        <fullName evidence="2">Uncharacterized protein</fullName>
    </submittedName>
</protein>
<proteinExistence type="predicted"/>
<gene>
    <name evidence="2" type="ORF">BJY16_007521</name>
</gene>
<name>A0A7W7MBI5_9ACTN</name>
<feature type="region of interest" description="Disordered" evidence="1">
    <location>
        <begin position="126"/>
        <end position="149"/>
    </location>
</feature>
<keyword evidence="3" id="KW-1185">Reference proteome</keyword>
<evidence type="ECO:0000313" key="3">
    <source>
        <dbReference type="Proteomes" id="UP000546162"/>
    </source>
</evidence>
<evidence type="ECO:0000313" key="2">
    <source>
        <dbReference type="EMBL" id="MBB4744062.1"/>
    </source>
</evidence>
<reference evidence="2 3" key="1">
    <citation type="submission" date="2020-08" db="EMBL/GenBank/DDBJ databases">
        <title>Sequencing the genomes of 1000 actinobacteria strains.</title>
        <authorList>
            <person name="Klenk H.-P."/>
        </authorList>
    </citation>
    <scope>NUCLEOTIDE SEQUENCE [LARGE SCALE GENOMIC DNA]</scope>
    <source>
        <strain evidence="2 3">DSM 45809</strain>
    </source>
</reference>
<dbReference type="Proteomes" id="UP000546162">
    <property type="component" value="Unassembled WGS sequence"/>
</dbReference>
<dbReference type="RefSeq" id="WP_185044275.1">
    <property type="nucleotide sequence ID" value="NZ_BAABFG010000005.1"/>
</dbReference>
<sequence>MPPTRLLFDTDGVVEPSLAGVPLDRLRTMLLAPGMAADKRDAVWRQVVLRARRDGPGWVVGAVGMAMPGLRRAAGRLAAGYRGDSEDLDAELLAGFVAALRTIDVDAPRVCGRLIDAGVRAARRVRDAQADRPVGGSGTPGPSAPARPADHPDFVLARAVAVGVVDADEAHLIAATRLEGATLAQAGERLGLSVRLASAWRTQAEGRLREAIRAGDLAFVALRPRRRVA</sequence>
<accession>A0A7W7MBI5</accession>
<evidence type="ECO:0000256" key="1">
    <source>
        <dbReference type="SAM" id="MobiDB-lite"/>
    </source>
</evidence>
<comment type="caution">
    <text evidence="2">The sequence shown here is derived from an EMBL/GenBank/DDBJ whole genome shotgun (WGS) entry which is preliminary data.</text>
</comment>
<organism evidence="2 3">
    <name type="scientific">Actinoplanes octamycinicus</name>
    <dbReference type="NCBI Taxonomy" id="135948"/>
    <lineage>
        <taxon>Bacteria</taxon>
        <taxon>Bacillati</taxon>
        <taxon>Actinomycetota</taxon>
        <taxon>Actinomycetes</taxon>
        <taxon>Micromonosporales</taxon>
        <taxon>Micromonosporaceae</taxon>
        <taxon>Actinoplanes</taxon>
    </lineage>
</organism>
<dbReference type="AlphaFoldDB" id="A0A7W7MBI5"/>
<dbReference type="EMBL" id="JACHNB010000001">
    <property type="protein sequence ID" value="MBB4744062.1"/>
    <property type="molecule type" value="Genomic_DNA"/>
</dbReference>